<dbReference type="PANTHER" id="PTHR18937">
    <property type="entry name" value="STRUCTURAL MAINTENANCE OF CHROMOSOMES SMC FAMILY MEMBER"/>
    <property type="match status" value="1"/>
</dbReference>
<feature type="region of interest" description="Disordered" evidence="2">
    <location>
        <begin position="408"/>
        <end position="427"/>
    </location>
</feature>
<sequence length="845" mass="95171">MSEEDRAAKAARAKALLKKRQQKKAADSTSVAADSSVTSSATPPRTFSPAPSEPVETDGRDLGDVFSKDTSDTSWLSSLPRAASPPPPPAPHVASTVRRVSAGPPNPSIPVSSEGTSESISSRELSALQEKLAALTKENETLAATVSRLKAFETAAQQAEASLEAERKRVEELQENLQKFQEDSEIALQNEHQTVALLVSEKAHLTAELQRRDDLESKVQALEDQLEAERSKSNNLADQVSRLKKEVQDTTQRARQSEAKEKDLLDRFKDQERQLQLASTSAAESRKEAEESQRKLRELEEQVQSDDRVERLEASLKNTQDRAAELEFQLTKLKQAHSSLKSERDNLETKVTEAAAKEAELSAQISKLETEISSVREELAKVKDERDSLSQEKTRLQQLSEAHETTIKGHQEKLASAESSLTGQARQIQSIQTELKNANRRADDAEKTQKSLQAEGTKLMQALDEMRPKIVELTAVKLELGEKIESLEHTIRNRDSVIVQLENDLGEARQQNEQMEEVWKQRLAEQEKRHREVQNGSADIQKAYNELQEDLDTALASLRNLESERTNQHQEASRRLEEIERLQHLTQTQGEELENLRRELEARRKSHDEEQDFLERTQNEIEALRAEISARDLEIERLQEVVNSPTNSDAPRTLDDEMLSSLRQQHAMDLSAATSQIRALENTIFDKDSLNHSLQKQINALEEQLSQLRSHSRLGGVPSRPSSRAMEHHGTRRSSLSMHSHRSNQHQPAPLSRTIFDHVMSPETLHKRKVSLSMLKARIESETQTPSLPPSRALSPVHSEGHSHKSSPTGNRPSTPHHTHVRRPQFLDESHVFWCHSCQGDLVIL</sequence>
<evidence type="ECO:0000313" key="4">
    <source>
        <dbReference type="Proteomes" id="UP000284706"/>
    </source>
</evidence>
<gene>
    <name evidence="3" type="ORF">CVT26_005355</name>
</gene>
<feature type="region of interest" description="Disordered" evidence="2">
    <location>
        <begin position="1"/>
        <end position="122"/>
    </location>
</feature>
<proteinExistence type="predicted"/>
<feature type="compositionally biased region" description="Polar residues" evidence="2">
    <location>
        <begin position="417"/>
        <end position="427"/>
    </location>
</feature>
<feature type="region of interest" description="Disordered" evidence="2">
    <location>
        <begin position="226"/>
        <end position="309"/>
    </location>
</feature>
<feature type="compositionally biased region" description="Basic and acidic residues" evidence="2">
    <location>
        <begin position="57"/>
        <end position="71"/>
    </location>
</feature>
<evidence type="ECO:0000256" key="1">
    <source>
        <dbReference type="SAM" id="Coils"/>
    </source>
</evidence>
<dbReference type="STRING" id="231916.A0A409YT13"/>
<organism evidence="3 4">
    <name type="scientific">Gymnopilus dilepis</name>
    <dbReference type="NCBI Taxonomy" id="231916"/>
    <lineage>
        <taxon>Eukaryota</taxon>
        <taxon>Fungi</taxon>
        <taxon>Dikarya</taxon>
        <taxon>Basidiomycota</taxon>
        <taxon>Agaricomycotina</taxon>
        <taxon>Agaricomycetes</taxon>
        <taxon>Agaricomycetidae</taxon>
        <taxon>Agaricales</taxon>
        <taxon>Agaricineae</taxon>
        <taxon>Hymenogastraceae</taxon>
        <taxon>Gymnopilus</taxon>
    </lineage>
</organism>
<dbReference type="Gene3D" id="1.20.5.340">
    <property type="match status" value="1"/>
</dbReference>
<feature type="region of interest" description="Disordered" evidence="2">
    <location>
        <begin position="709"/>
        <end position="751"/>
    </location>
</feature>
<dbReference type="SUPFAM" id="SSF57997">
    <property type="entry name" value="Tropomyosin"/>
    <property type="match status" value="2"/>
</dbReference>
<feature type="compositionally biased region" description="Low complexity" evidence="2">
    <location>
        <begin position="112"/>
        <end position="122"/>
    </location>
</feature>
<feature type="compositionally biased region" description="Basic and acidic residues" evidence="2">
    <location>
        <begin position="255"/>
        <end position="273"/>
    </location>
</feature>
<keyword evidence="1" id="KW-0175">Coiled coil</keyword>
<feature type="coiled-coil region" evidence="1">
    <location>
        <begin position="544"/>
        <end position="641"/>
    </location>
</feature>
<evidence type="ECO:0000256" key="2">
    <source>
        <dbReference type="SAM" id="MobiDB-lite"/>
    </source>
</evidence>
<accession>A0A409YT13</accession>
<dbReference type="InParanoid" id="A0A409YT13"/>
<dbReference type="AlphaFoldDB" id="A0A409YT13"/>
<dbReference type="EMBL" id="NHYE01000373">
    <property type="protein sequence ID" value="PPR06133.1"/>
    <property type="molecule type" value="Genomic_DNA"/>
</dbReference>
<feature type="region of interest" description="Disordered" evidence="2">
    <location>
        <begin position="781"/>
        <end position="820"/>
    </location>
</feature>
<reference evidence="3 4" key="1">
    <citation type="journal article" date="2018" name="Evol. Lett.">
        <title>Horizontal gene cluster transfer increased hallucinogenic mushroom diversity.</title>
        <authorList>
            <person name="Reynolds H.T."/>
            <person name="Vijayakumar V."/>
            <person name="Gluck-Thaler E."/>
            <person name="Korotkin H.B."/>
            <person name="Matheny P.B."/>
            <person name="Slot J.C."/>
        </authorList>
    </citation>
    <scope>NUCLEOTIDE SEQUENCE [LARGE SCALE GENOMIC DNA]</scope>
    <source>
        <strain evidence="3 4">SRW20</strain>
    </source>
</reference>
<protein>
    <submittedName>
        <fullName evidence="3">Uncharacterized protein</fullName>
    </submittedName>
</protein>
<feature type="compositionally biased region" description="Low complexity" evidence="2">
    <location>
        <begin position="27"/>
        <end position="42"/>
    </location>
</feature>
<name>A0A409YT13_9AGAR</name>
<comment type="caution">
    <text evidence="3">The sequence shown here is derived from an EMBL/GenBank/DDBJ whole genome shotgun (WGS) entry which is preliminary data.</text>
</comment>
<feature type="compositionally biased region" description="Basic and acidic residues" evidence="2">
    <location>
        <begin position="284"/>
        <end position="309"/>
    </location>
</feature>
<keyword evidence="4" id="KW-1185">Reference proteome</keyword>
<dbReference type="OrthoDB" id="10255630at2759"/>
<feature type="compositionally biased region" description="Basic residues" evidence="2">
    <location>
        <begin position="9"/>
        <end position="23"/>
    </location>
</feature>
<dbReference type="Proteomes" id="UP000284706">
    <property type="component" value="Unassembled WGS sequence"/>
</dbReference>
<evidence type="ECO:0000313" key="3">
    <source>
        <dbReference type="EMBL" id="PPR06133.1"/>
    </source>
</evidence>